<dbReference type="Proteomes" id="UP000241925">
    <property type="component" value="Segment"/>
</dbReference>
<proteinExistence type="predicted"/>
<evidence type="ECO:0000313" key="2">
    <source>
        <dbReference type="Proteomes" id="UP000241925"/>
    </source>
</evidence>
<protein>
    <submittedName>
        <fullName evidence="1">Uncharacterized protein</fullName>
    </submittedName>
</protein>
<keyword evidence="2" id="KW-1185">Reference proteome</keyword>
<accession>A0A2L1IVR8</accession>
<evidence type="ECO:0000313" key="1">
    <source>
        <dbReference type="EMBL" id="AVD99282.1"/>
    </source>
</evidence>
<organism evidence="1 2">
    <name type="scientific">Streptomyces phage BillNye</name>
    <dbReference type="NCBI Taxonomy" id="2079426"/>
    <lineage>
        <taxon>Viruses</taxon>
        <taxon>Duplodnaviria</taxon>
        <taxon>Heunggongvirae</taxon>
        <taxon>Uroviricota</taxon>
        <taxon>Caudoviricetes</taxon>
        <taxon>Stanwilliamsviridae</taxon>
        <taxon>Loccivirinae</taxon>
        <taxon>Wilnyevirus</taxon>
        <taxon>Wilnyevirus billnye</taxon>
    </lineage>
</organism>
<dbReference type="EMBL" id="MG757153">
    <property type="protein sequence ID" value="AVD99282.1"/>
    <property type="molecule type" value="Genomic_DNA"/>
</dbReference>
<reference evidence="1 2" key="1">
    <citation type="submission" date="2018-01" db="EMBL/GenBank/DDBJ databases">
        <authorList>
            <person name="Grinwald M.F."/>
            <person name="Tasoff P."/>
            <person name="Simpson K.F."/>
            <person name="Vasser A."/>
            <person name="Shaffer C.D."/>
            <person name="Weston-Hafer K.A."/>
            <person name="Russell D.A."/>
            <person name="Pope W.H."/>
            <person name="Jacobs-Sera D."/>
            <person name="Hendrix R.W."/>
            <person name="Hatfull G.F."/>
        </authorList>
    </citation>
    <scope>NUCLEOTIDE SEQUENCE [LARGE SCALE GENOMIC DNA]</scope>
</reference>
<gene>
    <name evidence="1" type="ORF">SEA_BILLNYE_80</name>
</gene>
<name>A0A2L1IVR8_9CAUD</name>
<sequence length="86" mass="9362">MSTADERYELARSATDKMVDLAETFNQIGIYGEDEFKAAATLLMSLSRAMTILDPDKAKEYRESVLAQHGLGKAPGGIDFAGGQYL</sequence>